<evidence type="ECO:0000256" key="7">
    <source>
        <dbReference type="ARBA" id="ARBA00022777"/>
    </source>
</evidence>
<keyword evidence="11" id="KW-0460">Magnesium</keyword>
<keyword evidence="6 11" id="KW-0547">Nucleotide-binding</keyword>
<dbReference type="PRINTS" id="PR01100">
    <property type="entry name" value="SHIKIMTKNASE"/>
</dbReference>
<dbReference type="Pfam" id="PF01202">
    <property type="entry name" value="SKI"/>
    <property type="match status" value="1"/>
</dbReference>
<evidence type="ECO:0000256" key="3">
    <source>
        <dbReference type="ARBA" id="ARBA00012154"/>
    </source>
</evidence>
<keyword evidence="11" id="KW-0963">Cytoplasm</keyword>
<evidence type="ECO:0000256" key="6">
    <source>
        <dbReference type="ARBA" id="ARBA00022741"/>
    </source>
</evidence>
<feature type="binding site" evidence="11">
    <location>
        <begin position="20"/>
        <end position="25"/>
    </location>
    <ligand>
        <name>ATP</name>
        <dbReference type="ChEBI" id="CHEBI:30616"/>
    </ligand>
</feature>
<dbReference type="PANTHER" id="PTHR21087:SF16">
    <property type="entry name" value="SHIKIMATE KINASE 1, CHLOROPLASTIC"/>
    <property type="match status" value="1"/>
</dbReference>
<evidence type="ECO:0000256" key="5">
    <source>
        <dbReference type="ARBA" id="ARBA00022679"/>
    </source>
</evidence>
<evidence type="ECO:0000256" key="10">
    <source>
        <dbReference type="ARBA" id="ARBA00048567"/>
    </source>
</evidence>
<feature type="binding site" evidence="11">
    <location>
        <position position="66"/>
    </location>
    <ligand>
        <name>substrate</name>
    </ligand>
</feature>
<evidence type="ECO:0000313" key="12">
    <source>
        <dbReference type="EMBL" id="SDW57601.1"/>
    </source>
</evidence>
<sequence>MIIKEKSLREKSIVFIGFMGVGKTTIGRLVAQNLYRSFIDIDEQIEKEFQMPIPDVFKLIGEPAFRQKEKELVKKYANQSLKVISLGGGAFMQEEIRDVCLNNCTVFYLDMPWDAWKERIHLLMADRPVLQGRSLEDIEELFYSRQTAYASHHSKITIDKDSPEEVADYITNSLKTAWKLYE</sequence>
<comment type="caution">
    <text evidence="11">Lacks conserved residue(s) required for the propagation of feature annotation.</text>
</comment>
<feature type="binding site" evidence="11">
    <location>
        <position position="127"/>
    </location>
    <ligand>
        <name>ATP</name>
        <dbReference type="ChEBI" id="CHEBI:30616"/>
    </ligand>
</feature>
<dbReference type="PANTHER" id="PTHR21087">
    <property type="entry name" value="SHIKIMATE KINASE"/>
    <property type="match status" value="1"/>
</dbReference>
<feature type="binding site" evidence="11">
    <location>
        <position position="145"/>
    </location>
    <ligand>
        <name>substrate</name>
    </ligand>
</feature>
<keyword evidence="5 11" id="KW-0808">Transferase</keyword>
<name>A0A1H2UNB0_9BACI</name>
<evidence type="ECO:0000256" key="1">
    <source>
        <dbReference type="ARBA" id="ARBA00004842"/>
    </source>
</evidence>
<evidence type="ECO:0000256" key="4">
    <source>
        <dbReference type="ARBA" id="ARBA00022605"/>
    </source>
</evidence>
<comment type="similarity">
    <text evidence="2 11">Belongs to the shikimate kinase family.</text>
</comment>
<dbReference type="EC" id="2.7.1.71" evidence="3 11"/>
<dbReference type="CDD" id="cd00464">
    <property type="entry name" value="SK"/>
    <property type="match status" value="1"/>
</dbReference>
<dbReference type="InterPro" id="IPR027417">
    <property type="entry name" value="P-loop_NTPase"/>
</dbReference>
<comment type="function">
    <text evidence="11">Catalyzes the specific phosphorylation of the 3-hydroxyl group of shikimic acid using ATP as a cosubstrate.</text>
</comment>
<dbReference type="InterPro" id="IPR031322">
    <property type="entry name" value="Shikimate/glucono_kinase"/>
</dbReference>
<feature type="binding site" evidence="11">
    <location>
        <position position="88"/>
    </location>
    <ligand>
        <name>substrate</name>
    </ligand>
</feature>
<evidence type="ECO:0000256" key="9">
    <source>
        <dbReference type="ARBA" id="ARBA00023141"/>
    </source>
</evidence>
<comment type="subunit">
    <text evidence="11">Monomer.</text>
</comment>
<dbReference type="UniPathway" id="UPA00053">
    <property type="reaction ID" value="UER00088"/>
</dbReference>
<dbReference type="OrthoDB" id="9800332at2"/>
<comment type="subcellular location">
    <subcellularLocation>
        <location evidence="11">Cytoplasm</location>
    </subcellularLocation>
</comment>
<evidence type="ECO:0000313" key="13">
    <source>
        <dbReference type="Proteomes" id="UP000199488"/>
    </source>
</evidence>
<keyword evidence="4 11" id="KW-0028">Amino-acid biosynthesis</keyword>
<dbReference type="GO" id="GO:0000287">
    <property type="term" value="F:magnesium ion binding"/>
    <property type="evidence" value="ECO:0007669"/>
    <property type="project" value="UniProtKB-UniRule"/>
</dbReference>
<dbReference type="InterPro" id="IPR023000">
    <property type="entry name" value="Shikimate_kinase_CS"/>
</dbReference>
<dbReference type="GO" id="GO:0004765">
    <property type="term" value="F:shikimate kinase activity"/>
    <property type="evidence" value="ECO:0007669"/>
    <property type="project" value="UniProtKB-UniRule"/>
</dbReference>
<dbReference type="InterPro" id="IPR000623">
    <property type="entry name" value="Shikimate_kinase/TSH1"/>
</dbReference>
<comment type="cofactor">
    <cofactor evidence="11">
        <name>Mg(2+)</name>
        <dbReference type="ChEBI" id="CHEBI:18420"/>
    </cofactor>
    <text evidence="11">Binds 1 Mg(2+) ion per subunit.</text>
</comment>
<comment type="pathway">
    <text evidence="1 11">Metabolic intermediate biosynthesis; chorismate biosynthesis; chorismate from D-erythrose 4-phosphate and phosphoenolpyruvate: step 5/7.</text>
</comment>
<evidence type="ECO:0000256" key="11">
    <source>
        <dbReference type="HAMAP-Rule" id="MF_00109"/>
    </source>
</evidence>
<feature type="binding site" evidence="11">
    <location>
        <position position="24"/>
    </location>
    <ligand>
        <name>Mg(2+)</name>
        <dbReference type="ChEBI" id="CHEBI:18420"/>
    </ligand>
</feature>
<dbReference type="Proteomes" id="UP000199488">
    <property type="component" value="Unassembled WGS sequence"/>
</dbReference>
<dbReference type="STRING" id="1122204.SAMN05421781_1807"/>
<feature type="binding site" evidence="11">
    <location>
        <position position="42"/>
    </location>
    <ligand>
        <name>substrate</name>
    </ligand>
</feature>
<dbReference type="SUPFAM" id="SSF52540">
    <property type="entry name" value="P-loop containing nucleoside triphosphate hydrolases"/>
    <property type="match status" value="1"/>
</dbReference>
<dbReference type="GO" id="GO:0005524">
    <property type="term" value="F:ATP binding"/>
    <property type="evidence" value="ECO:0007669"/>
    <property type="project" value="UniProtKB-UniRule"/>
</dbReference>
<protein>
    <recommendedName>
        <fullName evidence="3 11">Shikimate kinase</fullName>
        <shortName evidence="11">SK</shortName>
        <ecNumber evidence="3 11">2.7.1.71</ecNumber>
    </recommendedName>
</protein>
<dbReference type="GO" id="GO:0009073">
    <property type="term" value="P:aromatic amino acid family biosynthetic process"/>
    <property type="evidence" value="ECO:0007669"/>
    <property type="project" value="UniProtKB-KW"/>
</dbReference>
<dbReference type="GO" id="GO:0009423">
    <property type="term" value="P:chorismate biosynthetic process"/>
    <property type="evidence" value="ECO:0007669"/>
    <property type="project" value="UniProtKB-UniRule"/>
</dbReference>
<gene>
    <name evidence="11" type="primary">aroK</name>
    <name evidence="12" type="ORF">SAMN05421781_1807</name>
</gene>
<keyword evidence="13" id="KW-1185">Reference proteome</keyword>
<keyword evidence="8 11" id="KW-0067">ATP-binding</keyword>
<keyword evidence="11" id="KW-0479">Metal-binding</keyword>
<accession>A0A1H2UNB0</accession>
<keyword evidence="9 11" id="KW-0057">Aromatic amino acid biosynthesis</keyword>
<dbReference type="RefSeq" id="WP_091613991.1">
    <property type="nucleotide sequence ID" value="NZ_FNNC01000003.1"/>
</dbReference>
<proteinExistence type="inferred from homology"/>
<reference evidence="12 13" key="1">
    <citation type="submission" date="2016-10" db="EMBL/GenBank/DDBJ databases">
        <authorList>
            <person name="de Groot N.N."/>
        </authorList>
    </citation>
    <scope>NUCLEOTIDE SEQUENCE [LARGE SCALE GENOMIC DNA]</scope>
    <source>
        <strain evidence="12 13">DSM 23126</strain>
    </source>
</reference>
<dbReference type="EMBL" id="FNNC01000003">
    <property type="protein sequence ID" value="SDW57601.1"/>
    <property type="molecule type" value="Genomic_DNA"/>
</dbReference>
<dbReference type="HAMAP" id="MF_00109">
    <property type="entry name" value="Shikimate_kinase"/>
    <property type="match status" value="1"/>
</dbReference>
<dbReference type="AlphaFoldDB" id="A0A1H2UNB0"/>
<organism evidence="12 13">
    <name type="scientific">Marinococcus luteus</name>
    <dbReference type="NCBI Taxonomy" id="1122204"/>
    <lineage>
        <taxon>Bacteria</taxon>
        <taxon>Bacillati</taxon>
        <taxon>Bacillota</taxon>
        <taxon>Bacilli</taxon>
        <taxon>Bacillales</taxon>
        <taxon>Bacillaceae</taxon>
        <taxon>Marinococcus</taxon>
    </lineage>
</organism>
<evidence type="ECO:0000256" key="8">
    <source>
        <dbReference type="ARBA" id="ARBA00022840"/>
    </source>
</evidence>
<comment type="catalytic activity">
    <reaction evidence="10 11">
        <text>shikimate + ATP = 3-phosphoshikimate + ADP + H(+)</text>
        <dbReference type="Rhea" id="RHEA:13121"/>
        <dbReference type="ChEBI" id="CHEBI:15378"/>
        <dbReference type="ChEBI" id="CHEBI:30616"/>
        <dbReference type="ChEBI" id="CHEBI:36208"/>
        <dbReference type="ChEBI" id="CHEBI:145989"/>
        <dbReference type="ChEBI" id="CHEBI:456216"/>
        <dbReference type="EC" id="2.7.1.71"/>
    </reaction>
</comment>
<keyword evidence="7 11" id="KW-0418">Kinase</keyword>
<dbReference type="Gene3D" id="3.40.50.300">
    <property type="entry name" value="P-loop containing nucleotide triphosphate hydrolases"/>
    <property type="match status" value="1"/>
</dbReference>
<dbReference type="GO" id="GO:0008652">
    <property type="term" value="P:amino acid biosynthetic process"/>
    <property type="evidence" value="ECO:0007669"/>
    <property type="project" value="UniProtKB-KW"/>
</dbReference>
<dbReference type="GO" id="GO:0005829">
    <property type="term" value="C:cytosol"/>
    <property type="evidence" value="ECO:0007669"/>
    <property type="project" value="TreeGrafter"/>
</dbReference>
<dbReference type="PROSITE" id="PS01128">
    <property type="entry name" value="SHIKIMATE_KINASE"/>
    <property type="match status" value="1"/>
</dbReference>
<evidence type="ECO:0000256" key="2">
    <source>
        <dbReference type="ARBA" id="ARBA00006997"/>
    </source>
</evidence>